<feature type="transmembrane region" description="Helical" evidence="10">
    <location>
        <begin position="28"/>
        <end position="46"/>
    </location>
</feature>
<dbReference type="PANTHER" id="PTHR13205">
    <property type="entry name" value="TRANSMEMBRANE PROTEIN 15-RELATED"/>
    <property type="match status" value="1"/>
</dbReference>
<reference evidence="11 12" key="1">
    <citation type="journal article" date="2015" name="Genome Biol. Evol.">
        <title>Phylogenomic analyses indicate that early fungi evolved digesting cell walls of algal ancestors of land plants.</title>
        <authorList>
            <person name="Chang Y."/>
            <person name="Wang S."/>
            <person name="Sekimoto S."/>
            <person name="Aerts A.L."/>
            <person name="Choi C."/>
            <person name="Clum A."/>
            <person name="LaButti K.M."/>
            <person name="Lindquist E.A."/>
            <person name="Yee Ngan C."/>
            <person name="Ohm R.A."/>
            <person name="Salamov A.A."/>
            <person name="Grigoriev I.V."/>
            <person name="Spatafora J.W."/>
            <person name="Berbee M.L."/>
        </authorList>
    </citation>
    <scope>NUCLEOTIDE SEQUENCE [LARGE SCALE GENOMIC DNA]</scope>
    <source>
        <strain evidence="11 12">NRRL 28638</strain>
    </source>
</reference>
<keyword evidence="5 10" id="KW-0812">Transmembrane</keyword>
<dbReference type="GO" id="GO:0043048">
    <property type="term" value="P:dolichyl monophosphate biosynthetic process"/>
    <property type="evidence" value="ECO:0007669"/>
    <property type="project" value="TreeGrafter"/>
</dbReference>
<keyword evidence="6" id="KW-0418">Kinase</keyword>
<proteinExistence type="inferred from homology"/>
<dbReference type="OMA" id="NFRRKTY"/>
<dbReference type="GO" id="GO:0004168">
    <property type="term" value="F:dolichol kinase activity"/>
    <property type="evidence" value="ECO:0007669"/>
    <property type="project" value="UniProtKB-EC"/>
</dbReference>
<comment type="similarity">
    <text evidence="2">Belongs to the polyprenol kinase family.</text>
</comment>
<feature type="transmembrane region" description="Helical" evidence="10">
    <location>
        <begin position="128"/>
        <end position="150"/>
    </location>
</feature>
<protein>
    <recommendedName>
        <fullName evidence="3">dolichol kinase</fullName>
        <ecNumber evidence="3">2.7.1.108</ecNumber>
    </recommendedName>
</protein>
<evidence type="ECO:0000256" key="6">
    <source>
        <dbReference type="ARBA" id="ARBA00022777"/>
    </source>
</evidence>
<dbReference type="EC" id="2.7.1.108" evidence="3"/>
<evidence type="ECO:0000256" key="3">
    <source>
        <dbReference type="ARBA" id="ARBA00012132"/>
    </source>
</evidence>
<feature type="transmembrane region" description="Helical" evidence="10">
    <location>
        <begin position="378"/>
        <end position="394"/>
    </location>
</feature>
<keyword evidence="7" id="KW-0256">Endoplasmic reticulum</keyword>
<dbReference type="Proteomes" id="UP000070444">
    <property type="component" value="Unassembled WGS sequence"/>
</dbReference>
<organism evidence="11 12">
    <name type="scientific">Conidiobolus coronatus (strain ATCC 28846 / CBS 209.66 / NRRL 28638)</name>
    <name type="common">Delacroixia coronata</name>
    <dbReference type="NCBI Taxonomy" id="796925"/>
    <lineage>
        <taxon>Eukaryota</taxon>
        <taxon>Fungi</taxon>
        <taxon>Fungi incertae sedis</taxon>
        <taxon>Zoopagomycota</taxon>
        <taxon>Entomophthoromycotina</taxon>
        <taxon>Entomophthoromycetes</taxon>
        <taxon>Entomophthorales</taxon>
        <taxon>Ancylistaceae</taxon>
        <taxon>Conidiobolus</taxon>
    </lineage>
</organism>
<evidence type="ECO:0000256" key="5">
    <source>
        <dbReference type="ARBA" id="ARBA00022692"/>
    </source>
</evidence>
<dbReference type="AlphaFoldDB" id="A0A137P3A5"/>
<keyword evidence="9 10" id="KW-0472">Membrane</keyword>
<keyword evidence="4" id="KW-0808">Transferase</keyword>
<evidence type="ECO:0000256" key="9">
    <source>
        <dbReference type="ARBA" id="ARBA00023136"/>
    </source>
</evidence>
<keyword evidence="12" id="KW-1185">Reference proteome</keyword>
<feature type="transmembrane region" description="Helical" evidence="10">
    <location>
        <begin position="400"/>
        <end position="418"/>
    </location>
</feature>
<accession>A0A137P3A5</accession>
<gene>
    <name evidence="11" type="ORF">CONCODRAFT_8177</name>
</gene>
<name>A0A137P3A5_CONC2</name>
<feature type="transmembrane region" description="Helical" evidence="10">
    <location>
        <begin position="211"/>
        <end position="229"/>
    </location>
</feature>
<evidence type="ECO:0000313" key="11">
    <source>
        <dbReference type="EMBL" id="KXN69384.1"/>
    </source>
</evidence>
<dbReference type="EMBL" id="KQ964536">
    <property type="protein sequence ID" value="KXN69384.1"/>
    <property type="molecule type" value="Genomic_DNA"/>
</dbReference>
<feature type="transmembrane region" description="Helical" evidence="10">
    <location>
        <begin position="439"/>
        <end position="459"/>
    </location>
</feature>
<dbReference type="GO" id="GO:0005789">
    <property type="term" value="C:endoplasmic reticulum membrane"/>
    <property type="evidence" value="ECO:0007669"/>
    <property type="project" value="UniProtKB-SubCell"/>
</dbReference>
<dbReference type="OrthoDB" id="377083at2759"/>
<evidence type="ECO:0000313" key="12">
    <source>
        <dbReference type="Proteomes" id="UP000070444"/>
    </source>
</evidence>
<feature type="transmembrane region" description="Helical" evidence="10">
    <location>
        <begin position="78"/>
        <end position="97"/>
    </location>
</feature>
<evidence type="ECO:0000256" key="8">
    <source>
        <dbReference type="ARBA" id="ARBA00022989"/>
    </source>
</evidence>
<evidence type="ECO:0000256" key="2">
    <source>
        <dbReference type="ARBA" id="ARBA00010794"/>
    </source>
</evidence>
<sequence length="560" mass="63509">MITYTLNTSANILKNAYDSFKTVSNLQLAQLFVFLVPIYKLTYHYFYDPQPGNLGHQVIQKVANFDFDSWDTLNSNNVQIFTNLQYAFIGLLIVNLIHIMRYSVKKETYYNTLIGTSSFNYRAAEGDINLLSGTLLVPLVLSIKFLINQYATESYYWLNLLTLSLLNSFLLLSNVTINTLKLDLTKKLSLWSIINLGLVVGLQYYSNESDMLTSLICLTINQVLVYLTITLFTKNFSLSEASILSQFVSGLAFDYYQSYFNSSNYNLDVSEYFILIRAGLVFASIGVYSTVGLRKIFKFKGSCALIFIAGIVCPWLFLIYPSIVQQLSQDPFNWLINYILESKPTQYIIVFWSLTILSSIIYINQQTKFNSLNLKRKFFHYLSCLMFIPIYSYNIEFLNLALMVGVGFMLIVEIYRLSYLPGYSTLNKFINSFRDGKDIGEFVWAHVYLLLGCSLTIWLGELGGLSGVIALGLCDSTASIVGKSVGRTKWFGSKKSVEGSLVFMICCTIGMIYTCEAEFGNHASLVAKASFYTALLEAVTIENDNLIIPLYLWVLLNLPN</sequence>
<dbReference type="PANTHER" id="PTHR13205:SF15">
    <property type="entry name" value="DOLICHOL KINASE"/>
    <property type="match status" value="1"/>
</dbReference>
<dbReference type="STRING" id="796925.A0A137P3A5"/>
<feature type="transmembrane region" description="Helical" evidence="10">
    <location>
        <begin position="156"/>
        <end position="176"/>
    </location>
</feature>
<keyword evidence="8 10" id="KW-1133">Transmembrane helix</keyword>
<comment type="subcellular location">
    <subcellularLocation>
        <location evidence="1">Endoplasmic reticulum membrane</location>
        <topology evidence="1">Multi-pass membrane protein</topology>
    </subcellularLocation>
</comment>
<evidence type="ECO:0000256" key="1">
    <source>
        <dbReference type="ARBA" id="ARBA00004477"/>
    </source>
</evidence>
<evidence type="ECO:0000256" key="4">
    <source>
        <dbReference type="ARBA" id="ARBA00022679"/>
    </source>
</evidence>
<dbReference type="InterPro" id="IPR032974">
    <property type="entry name" value="Polypren_kinase"/>
</dbReference>
<feature type="transmembrane region" description="Helical" evidence="10">
    <location>
        <begin position="303"/>
        <end position="324"/>
    </location>
</feature>
<feature type="transmembrane region" description="Helical" evidence="10">
    <location>
        <begin position="344"/>
        <end position="363"/>
    </location>
</feature>
<evidence type="ECO:0000256" key="7">
    <source>
        <dbReference type="ARBA" id="ARBA00022824"/>
    </source>
</evidence>
<evidence type="ECO:0000256" key="10">
    <source>
        <dbReference type="SAM" id="Phobius"/>
    </source>
</evidence>
<feature type="transmembrane region" description="Helical" evidence="10">
    <location>
        <begin position="272"/>
        <end position="291"/>
    </location>
</feature>